<dbReference type="InterPro" id="IPR002644">
    <property type="entry name" value="PSII_PsbZ"/>
</dbReference>
<evidence type="ECO:0000256" key="1">
    <source>
        <dbReference type="ARBA" id="ARBA00004141"/>
    </source>
</evidence>
<comment type="function">
    <text evidence="13">Controls the interaction of photosystem II (PSII) cores with the light-harvesting antenna, regulates electron flow through the 2 photosystem reaction centers. PSII is a light-driven water plastoquinone oxidoreductase, using light energy to abstract electrons from H(2)O, generating a proton gradient subsequently used for ATP formation.</text>
</comment>
<dbReference type="EMBL" id="MH026107">
    <property type="protein sequence ID" value="QBX88423.1"/>
    <property type="molecule type" value="Genomic_DNA"/>
</dbReference>
<keyword evidence="5 12" id="KW-0602">Photosynthesis</keyword>
<evidence type="ECO:0000256" key="10">
    <source>
        <dbReference type="ARBA" id="ARBA00023276"/>
    </source>
</evidence>
<dbReference type="GO" id="GO:0042651">
    <property type="term" value="C:thylakoid membrane"/>
    <property type="evidence" value="ECO:0007669"/>
    <property type="project" value="UniProtKB-UniRule"/>
</dbReference>
<dbReference type="PANTHER" id="PTHR34971">
    <property type="entry name" value="PHOTOSYSTEM II REACTION CENTER PROTEIN Z"/>
    <property type="match status" value="1"/>
</dbReference>
<evidence type="ECO:0000256" key="7">
    <source>
        <dbReference type="ARBA" id="ARBA00022989"/>
    </source>
</evidence>
<dbReference type="GO" id="GO:0015979">
    <property type="term" value="P:photosynthesis"/>
    <property type="evidence" value="ECO:0007669"/>
    <property type="project" value="UniProtKB-UniRule"/>
</dbReference>
<protein>
    <recommendedName>
        <fullName evidence="3 12">Photosystem II reaction center protein Z</fullName>
        <shortName evidence="12">PSII-Z</shortName>
    </recommendedName>
</protein>
<keyword evidence="10 12" id="KW-0604">Photosystem II</keyword>
<evidence type="ECO:0000256" key="11">
    <source>
        <dbReference type="ARBA" id="ARBA00038734"/>
    </source>
</evidence>
<evidence type="ECO:0000256" key="13">
    <source>
        <dbReference type="RuleBase" id="RU003472"/>
    </source>
</evidence>
<dbReference type="RefSeq" id="YP_009628640.1">
    <property type="nucleotide sequence ID" value="NC_042170.1"/>
</dbReference>
<gene>
    <name evidence="12 15" type="primary">psbZ</name>
</gene>
<keyword evidence="6 12" id="KW-0812">Transmembrane</keyword>
<evidence type="ECO:0000256" key="9">
    <source>
        <dbReference type="ARBA" id="ARBA00023136"/>
    </source>
</evidence>
<evidence type="ECO:0000313" key="15">
    <source>
        <dbReference type="EMBL" id="QBX88423.1"/>
    </source>
</evidence>
<keyword evidence="7 12" id="KW-1133">Transmembrane helix</keyword>
<evidence type="ECO:0000256" key="3">
    <source>
        <dbReference type="ARBA" id="ARBA00021665"/>
    </source>
</evidence>
<keyword evidence="9 12" id="KW-0472">Membrane</keyword>
<dbReference type="PANTHER" id="PTHR34971:SF2">
    <property type="entry name" value="PHOTOSYSTEM II REACTION CENTER PROTEIN Z"/>
    <property type="match status" value="1"/>
</dbReference>
<feature type="transmembrane region" description="Helical" evidence="14">
    <location>
        <begin position="46"/>
        <end position="68"/>
    </location>
</feature>
<evidence type="ECO:0000256" key="6">
    <source>
        <dbReference type="ARBA" id="ARBA00022692"/>
    </source>
</evidence>
<accession>A0A4D6BN98</accession>
<reference evidence="15" key="1">
    <citation type="journal article" date="2019" name="Phycologia">
        <title>Chloroplast and mitochondrial genomes of Balbiania investiens (Balbianiales, Nemaliophycidae).</title>
        <authorList>
            <person name="Evans J.R."/>
            <person name="StAmour N."/>
            <person name="Verbruggen H."/>
            <person name="Salomaki E.D."/>
            <person name="Vis M.L."/>
        </authorList>
    </citation>
    <scope>NUCLEOTIDE SEQUENCE</scope>
</reference>
<evidence type="ECO:0000256" key="14">
    <source>
        <dbReference type="SAM" id="Phobius"/>
    </source>
</evidence>
<keyword evidence="15" id="KW-0934">Plastid</keyword>
<dbReference type="SUPFAM" id="SSF161055">
    <property type="entry name" value="PsbZ-like"/>
    <property type="match status" value="1"/>
</dbReference>
<dbReference type="GeneID" id="40138539"/>
<evidence type="ECO:0000256" key="8">
    <source>
        <dbReference type="ARBA" id="ARBA00023078"/>
    </source>
</evidence>
<name>A0A4D6BN98_9FLOR</name>
<evidence type="ECO:0000256" key="4">
    <source>
        <dbReference type="ARBA" id="ARBA00022469"/>
    </source>
</evidence>
<comment type="function">
    <text evidence="12">May control the interaction of photosystem II (PSII) cores with the light-harvesting antenna, regulates electron flow through the 2 photosystem reaction centers. PSII is a light-driven water plastoquinone oxidoreductase, using light energy to abstract electrons from H(2)O, generating a proton gradient subsequently used for ATP formation.</text>
</comment>
<comment type="subcellular location">
    <subcellularLocation>
        <location evidence="12">Cellular thylakoid membrane</location>
        <topology evidence="12">Multi-pass membrane protein</topology>
    </subcellularLocation>
    <subcellularLocation>
        <location evidence="1">Membrane</location>
        <topology evidence="1">Multi-pass membrane protein</topology>
    </subcellularLocation>
</comment>
<dbReference type="GO" id="GO:0042549">
    <property type="term" value="P:photosystem II stabilization"/>
    <property type="evidence" value="ECO:0007669"/>
    <property type="project" value="InterPro"/>
</dbReference>
<dbReference type="NCBIfam" id="TIGR03043">
    <property type="entry name" value="PS_II_psbZ"/>
    <property type="match status" value="1"/>
</dbReference>
<proteinExistence type="inferred from homology"/>
<feature type="transmembrane region" description="Helical" evidence="14">
    <location>
        <begin position="12"/>
        <end position="34"/>
    </location>
</feature>
<dbReference type="GO" id="GO:0009539">
    <property type="term" value="C:photosystem II reaction center"/>
    <property type="evidence" value="ECO:0007669"/>
    <property type="project" value="InterPro"/>
</dbReference>
<evidence type="ECO:0000256" key="5">
    <source>
        <dbReference type="ARBA" id="ARBA00022531"/>
    </source>
</evidence>
<keyword evidence="4 12" id="KW-0674">Reaction center</keyword>
<comment type="similarity">
    <text evidence="2 12 13">Belongs to the PsbZ family.</text>
</comment>
<evidence type="ECO:0000256" key="2">
    <source>
        <dbReference type="ARBA" id="ARBA00008367"/>
    </source>
</evidence>
<organism evidence="15">
    <name type="scientific">Acrochaetium secundatum</name>
    <dbReference type="NCBI Taxonomy" id="209631"/>
    <lineage>
        <taxon>Eukaryota</taxon>
        <taxon>Rhodophyta</taxon>
        <taxon>Florideophyceae</taxon>
        <taxon>Nemaliophycidae</taxon>
        <taxon>Acrochaetiales</taxon>
        <taxon>Acrochaetiaceae</taxon>
        <taxon>Acrochaetium</taxon>
    </lineage>
</organism>
<dbReference type="HAMAP" id="MF_00644">
    <property type="entry name" value="PSII_PsbZ"/>
    <property type="match status" value="1"/>
</dbReference>
<comment type="subunit">
    <text evidence="11 12">PSII is composed of 1 copy each of membrane proteins PsbA, PsbB, PsbC, PsbD, PsbE, PsbF, PsbH, PsbI, PsbJ, PsbK, PsbL, PsbM, PsbT, PsbY, PsbZ, Psb30/Ycf12, at least 3 peripheral proteins of the oxygen-evolving complex and a large number of cofactors. It forms dimeric complexes.</text>
</comment>
<dbReference type="Gene3D" id="1.10.287.740">
    <property type="entry name" value="Photosystem II PsbZ, reaction centre"/>
    <property type="match status" value="1"/>
</dbReference>
<dbReference type="InterPro" id="IPR036512">
    <property type="entry name" value="PSII_PsbZ_sf"/>
</dbReference>
<dbReference type="Pfam" id="PF01737">
    <property type="entry name" value="Ycf9"/>
    <property type="match status" value="1"/>
</dbReference>
<evidence type="ECO:0000256" key="12">
    <source>
        <dbReference type="HAMAP-Rule" id="MF_00644"/>
    </source>
</evidence>
<geneLocation type="plastid" evidence="15"/>
<keyword evidence="8 12" id="KW-0793">Thylakoid</keyword>
<sequence>MYKKGVLMSLILEFLVFALIILSTILVVSIPVTLASPGQWEQSKNLVYTGSGLWAGLVIITGVVNSFIA</sequence>
<dbReference type="AlphaFoldDB" id="A0A4D6BN98"/>